<reference evidence="1" key="1">
    <citation type="submission" date="2014-11" db="EMBL/GenBank/DDBJ databases">
        <authorList>
            <person name="Amaro Gonzalez C."/>
        </authorList>
    </citation>
    <scope>NUCLEOTIDE SEQUENCE</scope>
</reference>
<reference evidence="1" key="2">
    <citation type="journal article" date="2015" name="Fish Shellfish Immunol.">
        <title>Early steps in the European eel (Anguilla anguilla)-Vibrio vulnificus interaction in the gills: Role of the RtxA13 toxin.</title>
        <authorList>
            <person name="Callol A."/>
            <person name="Pajuelo D."/>
            <person name="Ebbesson L."/>
            <person name="Teles M."/>
            <person name="MacKenzie S."/>
            <person name="Amaro C."/>
        </authorList>
    </citation>
    <scope>NUCLEOTIDE SEQUENCE</scope>
</reference>
<sequence length="19" mass="2104">MKQGSCTIYDTNLDLITST</sequence>
<proteinExistence type="predicted"/>
<name>A0A0E9TKZ5_ANGAN</name>
<protein>
    <submittedName>
        <fullName evidence="1">Uncharacterized protein</fullName>
    </submittedName>
</protein>
<dbReference type="AlphaFoldDB" id="A0A0E9TKZ5"/>
<evidence type="ECO:0000313" key="1">
    <source>
        <dbReference type="EMBL" id="JAH54251.1"/>
    </source>
</evidence>
<accession>A0A0E9TKZ5</accession>
<organism evidence="1">
    <name type="scientific">Anguilla anguilla</name>
    <name type="common">European freshwater eel</name>
    <name type="synonym">Muraena anguilla</name>
    <dbReference type="NCBI Taxonomy" id="7936"/>
    <lineage>
        <taxon>Eukaryota</taxon>
        <taxon>Metazoa</taxon>
        <taxon>Chordata</taxon>
        <taxon>Craniata</taxon>
        <taxon>Vertebrata</taxon>
        <taxon>Euteleostomi</taxon>
        <taxon>Actinopterygii</taxon>
        <taxon>Neopterygii</taxon>
        <taxon>Teleostei</taxon>
        <taxon>Anguilliformes</taxon>
        <taxon>Anguillidae</taxon>
        <taxon>Anguilla</taxon>
    </lineage>
</organism>
<dbReference type="EMBL" id="GBXM01054326">
    <property type="protein sequence ID" value="JAH54251.1"/>
    <property type="molecule type" value="Transcribed_RNA"/>
</dbReference>